<dbReference type="Proteomes" id="UP001201549">
    <property type="component" value="Unassembled WGS sequence"/>
</dbReference>
<sequence length="136" mass="15527">MELVALSIPAGWQVVINHFYQVTPQQCIDANGVLAYPFYEDMLLLRNPSLRRTIDLGWLPEGNADGCYQLLLLAWQAEPIIAPSPKQSFTQRVGGHTLTYRLSPPIEENWQQPLVSFRAIDWQAVRDKIHQFLLPA</sequence>
<proteinExistence type="predicted"/>
<organism evidence="1 2">
    <name type="scientific">Shewanella electrica</name>
    <dbReference type="NCBI Taxonomy" id="515560"/>
    <lineage>
        <taxon>Bacteria</taxon>
        <taxon>Pseudomonadati</taxon>
        <taxon>Pseudomonadota</taxon>
        <taxon>Gammaproteobacteria</taxon>
        <taxon>Alteromonadales</taxon>
        <taxon>Shewanellaceae</taxon>
        <taxon>Shewanella</taxon>
    </lineage>
</organism>
<protein>
    <submittedName>
        <fullName evidence="1">Uncharacterized protein</fullName>
    </submittedName>
</protein>
<dbReference type="RefSeq" id="WP_238898399.1">
    <property type="nucleotide sequence ID" value="NZ_JAKOGG010000023.1"/>
</dbReference>
<comment type="caution">
    <text evidence="1">The sequence shown here is derived from an EMBL/GenBank/DDBJ whole genome shotgun (WGS) entry which is preliminary data.</text>
</comment>
<evidence type="ECO:0000313" key="2">
    <source>
        <dbReference type="Proteomes" id="UP001201549"/>
    </source>
</evidence>
<gene>
    <name evidence="1" type="ORF">L9G74_19270</name>
</gene>
<name>A0ABT2FQF4_9GAMM</name>
<reference evidence="2" key="1">
    <citation type="submission" date="2023-07" db="EMBL/GenBank/DDBJ databases">
        <title>Shewanella mangrovi sp. nov., an acetaldehyde- degrading bacterium isolated from mangrove sediment.</title>
        <authorList>
            <person name="Liu Y."/>
        </authorList>
    </citation>
    <scope>NUCLEOTIDE SEQUENCE [LARGE SCALE GENOMIC DNA]</scope>
    <source>
        <strain evidence="2">C32</strain>
    </source>
</reference>
<evidence type="ECO:0000313" key="1">
    <source>
        <dbReference type="EMBL" id="MCS4558582.1"/>
    </source>
</evidence>
<keyword evidence="2" id="KW-1185">Reference proteome</keyword>
<accession>A0ABT2FQF4</accession>
<dbReference type="EMBL" id="JAKOGG010000023">
    <property type="protein sequence ID" value="MCS4558582.1"/>
    <property type="molecule type" value="Genomic_DNA"/>
</dbReference>